<protein>
    <submittedName>
        <fullName evidence="2">DUF4283 domain protein</fullName>
    </submittedName>
</protein>
<keyword evidence="3" id="KW-1185">Reference proteome</keyword>
<sequence>MKEVCLGSFKLRINQSRFERKEEARKNVEIGEPKQEVITKKGEDLEEVLQVEVDGRVLEELERSFVGKLALDVEVRRIKTTLYMEGLAHISITEMGRNMVLLYSPKVGEVEALCKAKADWLTYYFKEVRPWSPSSFADRRETWVKVYGIPLHVWGESLFKAIGKKYGEFIDFDNNTASRAKLDVARIKISTNFRGSIDDPLVVQALGVLYTLQIVEQNIEEHVFHQQQLNGEHECSWVESSNFPGEAMEVRGGVHGGSVEDEEEDEVAFQPGSNLNDNKETNTQKDTEGVMFVVDEVEVGGSLGENGGK</sequence>
<name>A0A392MZN7_9FABA</name>
<accession>A0A392MZN7</accession>
<dbReference type="Proteomes" id="UP000265520">
    <property type="component" value="Unassembled WGS sequence"/>
</dbReference>
<feature type="non-terminal residue" evidence="2">
    <location>
        <position position="309"/>
    </location>
</feature>
<comment type="caution">
    <text evidence="2">The sequence shown here is derived from an EMBL/GenBank/DDBJ whole genome shotgun (WGS) entry which is preliminary data.</text>
</comment>
<evidence type="ECO:0000313" key="3">
    <source>
        <dbReference type="Proteomes" id="UP000265520"/>
    </source>
</evidence>
<organism evidence="2 3">
    <name type="scientific">Trifolium medium</name>
    <dbReference type="NCBI Taxonomy" id="97028"/>
    <lineage>
        <taxon>Eukaryota</taxon>
        <taxon>Viridiplantae</taxon>
        <taxon>Streptophyta</taxon>
        <taxon>Embryophyta</taxon>
        <taxon>Tracheophyta</taxon>
        <taxon>Spermatophyta</taxon>
        <taxon>Magnoliopsida</taxon>
        <taxon>eudicotyledons</taxon>
        <taxon>Gunneridae</taxon>
        <taxon>Pentapetalae</taxon>
        <taxon>rosids</taxon>
        <taxon>fabids</taxon>
        <taxon>Fabales</taxon>
        <taxon>Fabaceae</taxon>
        <taxon>Papilionoideae</taxon>
        <taxon>50 kb inversion clade</taxon>
        <taxon>NPAAA clade</taxon>
        <taxon>Hologalegina</taxon>
        <taxon>IRL clade</taxon>
        <taxon>Trifolieae</taxon>
        <taxon>Trifolium</taxon>
    </lineage>
</organism>
<evidence type="ECO:0000256" key="1">
    <source>
        <dbReference type="SAM" id="MobiDB-lite"/>
    </source>
</evidence>
<feature type="compositionally biased region" description="Basic and acidic residues" evidence="1">
    <location>
        <begin position="277"/>
        <end position="288"/>
    </location>
</feature>
<dbReference type="PANTHER" id="PTHR34427">
    <property type="entry name" value="DUF4283 DOMAIN PROTEIN"/>
    <property type="match status" value="1"/>
</dbReference>
<reference evidence="2 3" key="1">
    <citation type="journal article" date="2018" name="Front. Plant Sci.">
        <title>Red Clover (Trifolium pratense) and Zigzag Clover (T. medium) - A Picture of Genomic Similarities and Differences.</title>
        <authorList>
            <person name="Dluhosova J."/>
            <person name="Istvanek J."/>
            <person name="Nedelnik J."/>
            <person name="Repkova J."/>
        </authorList>
    </citation>
    <scope>NUCLEOTIDE SEQUENCE [LARGE SCALE GENOMIC DNA]</scope>
    <source>
        <strain evidence="3">cv. 10/8</strain>
        <tissue evidence="2">Leaf</tissue>
    </source>
</reference>
<evidence type="ECO:0000313" key="2">
    <source>
        <dbReference type="EMBL" id="MCH92168.1"/>
    </source>
</evidence>
<feature type="region of interest" description="Disordered" evidence="1">
    <location>
        <begin position="255"/>
        <end position="288"/>
    </location>
</feature>
<dbReference type="PANTHER" id="PTHR34427:SF5">
    <property type="entry name" value="DUF4283 DOMAIN-CONTAINING PROTEIN"/>
    <property type="match status" value="1"/>
</dbReference>
<dbReference type="AlphaFoldDB" id="A0A392MZN7"/>
<proteinExistence type="predicted"/>
<dbReference type="EMBL" id="LXQA010022052">
    <property type="protein sequence ID" value="MCH92168.1"/>
    <property type="molecule type" value="Genomic_DNA"/>
</dbReference>